<protein>
    <recommendedName>
        <fullName evidence="3">DUF1190 domain-containing protein</fullName>
    </recommendedName>
</protein>
<comment type="caution">
    <text evidence="1">The sequence shown here is derived from an EMBL/GenBank/DDBJ whole genome shotgun (WGS) entry which is preliminary data.</text>
</comment>
<reference evidence="1 2" key="1">
    <citation type="submission" date="2018-03" db="EMBL/GenBank/DDBJ databases">
        <title>Aeromonas veronii whole genome sequencing and analysis.</title>
        <authorList>
            <person name="Xie H."/>
            <person name="Liu T."/>
            <person name="Wang K."/>
        </authorList>
    </citation>
    <scope>NUCLEOTIDE SEQUENCE [LARGE SCALE GENOMIC DNA]</scope>
    <source>
        <strain evidence="1 2">XH.VA.1</strain>
    </source>
</reference>
<dbReference type="RefSeq" id="WP_107682217.1">
    <property type="nucleotide sequence ID" value="NZ_CAWQUB010000001.1"/>
</dbReference>
<dbReference type="EMBL" id="PZKL01000003">
    <property type="protein sequence ID" value="PTH82965.1"/>
    <property type="molecule type" value="Genomic_DNA"/>
</dbReference>
<sequence>MKSSNKRSSQVALVMMVPTASLWLQGCNERPELAYVYTSVETCVAVLGNDPARCQLAFEEARSRHLLRAPRYPDRAECEADFGAGGCEDKVPRMRGILTSGVAIGTDPLPGIPTQPLYQRTDEPYALRTAQGTRLPAGSSLVRVCQSAVTLEPALQVRRGGFGGEAARRANFCHSNSYSSGG</sequence>
<accession>A0A2T4N805</accession>
<dbReference type="Proteomes" id="UP000241986">
    <property type="component" value="Unassembled WGS sequence"/>
</dbReference>
<evidence type="ECO:0000313" key="2">
    <source>
        <dbReference type="Proteomes" id="UP000241986"/>
    </source>
</evidence>
<organism evidence="1 2">
    <name type="scientific">Aeromonas veronii</name>
    <dbReference type="NCBI Taxonomy" id="654"/>
    <lineage>
        <taxon>Bacteria</taxon>
        <taxon>Pseudomonadati</taxon>
        <taxon>Pseudomonadota</taxon>
        <taxon>Gammaproteobacteria</taxon>
        <taxon>Aeromonadales</taxon>
        <taxon>Aeromonadaceae</taxon>
        <taxon>Aeromonas</taxon>
    </lineage>
</organism>
<dbReference type="Pfam" id="PF06693">
    <property type="entry name" value="DUF1190"/>
    <property type="match status" value="1"/>
</dbReference>
<gene>
    <name evidence="1" type="ORF">DAA48_00670</name>
</gene>
<name>A0A2T4N805_AERVE</name>
<proteinExistence type="predicted"/>
<dbReference type="PROSITE" id="PS51257">
    <property type="entry name" value="PROKAR_LIPOPROTEIN"/>
    <property type="match status" value="1"/>
</dbReference>
<dbReference type="InterPro" id="IPR009576">
    <property type="entry name" value="Biofilm_formation_YgiB"/>
</dbReference>
<dbReference type="AlphaFoldDB" id="A0A2T4N805"/>
<evidence type="ECO:0000313" key="1">
    <source>
        <dbReference type="EMBL" id="PTH82965.1"/>
    </source>
</evidence>
<evidence type="ECO:0008006" key="3">
    <source>
        <dbReference type="Google" id="ProtNLM"/>
    </source>
</evidence>